<evidence type="ECO:0000313" key="1">
    <source>
        <dbReference type="EMBL" id="CAJ0564136.1"/>
    </source>
</evidence>
<dbReference type="EMBL" id="CATQJA010000804">
    <property type="protein sequence ID" value="CAJ0564136.1"/>
    <property type="molecule type" value="Genomic_DNA"/>
</dbReference>
<comment type="caution">
    <text evidence="1">The sequence shown here is derived from an EMBL/GenBank/DDBJ whole genome shotgun (WGS) entry which is preliminary data.</text>
</comment>
<dbReference type="Proteomes" id="UP001177023">
    <property type="component" value="Unassembled WGS sequence"/>
</dbReference>
<name>A0AA36C862_9BILA</name>
<accession>A0AA36C862</accession>
<sequence length="75" mass="7909">MATENGTQRMKPPLILALLGAVTGRLTEVKHALRSSPCGSRSTTPTFSGNLKCVARQLSRCLLAGQTGAAVWLTL</sequence>
<organism evidence="1 2">
    <name type="scientific">Mesorhabditis spiculigera</name>
    <dbReference type="NCBI Taxonomy" id="96644"/>
    <lineage>
        <taxon>Eukaryota</taxon>
        <taxon>Metazoa</taxon>
        <taxon>Ecdysozoa</taxon>
        <taxon>Nematoda</taxon>
        <taxon>Chromadorea</taxon>
        <taxon>Rhabditida</taxon>
        <taxon>Rhabditina</taxon>
        <taxon>Rhabditomorpha</taxon>
        <taxon>Rhabditoidea</taxon>
        <taxon>Rhabditidae</taxon>
        <taxon>Mesorhabditinae</taxon>
        <taxon>Mesorhabditis</taxon>
    </lineage>
</organism>
<dbReference type="AlphaFoldDB" id="A0AA36C862"/>
<reference evidence="1" key="1">
    <citation type="submission" date="2023-06" db="EMBL/GenBank/DDBJ databases">
        <authorList>
            <person name="Delattre M."/>
        </authorList>
    </citation>
    <scope>NUCLEOTIDE SEQUENCE</scope>
    <source>
        <strain evidence="1">AF72</strain>
    </source>
</reference>
<protein>
    <submittedName>
        <fullName evidence="1">Uncharacterized protein</fullName>
    </submittedName>
</protein>
<keyword evidence="2" id="KW-1185">Reference proteome</keyword>
<evidence type="ECO:0000313" key="2">
    <source>
        <dbReference type="Proteomes" id="UP001177023"/>
    </source>
</evidence>
<gene>
    <name evidence="1" type="ORF">MSPICULIGERA_LOCUS2824</name>
</gene>
<proteinExistence type="predicted"/>
<feature type="non-terminal residue" evidence="1">
    <location>
        <position position="1"/>
    </location>
</feature>